<gene>
    <name evidence="3" type="ORF">KFL_005930010</name>
</gene>
<dbReference type="SUPFAM" id="SSF82199">
    <property type="entry name" value="SET domain"/>
    <property type="match status" value="1"/>
</dbReference>
<proteinExistence type="predicted"/>
<dbReference type="AlphaFoldDB" id="A0A0U9HKN2"/>
<dbReference type="InterPro" id="IPR001214">
    <property type="entry name" value="SET_dom"/>
</dbReference>
<accession>A0A0U9HKN2</accession>
<dbReference type="Proteomes" id="UP000054558">
    <property type="component" value="Unassembled WGS sequence"/>
</dbReference>
<reference evidence="3 4" key="1">
    <citation type="journal article" date="2014" name="Nat. Commun.">
        <title>Klebsormidium flaccidum genome reveals primary factors for plant terrestrial adaptation.</title>
        <authorList>
            <person name="Hori K."/>
            <person name="Maruyama F."/>
            <person name="Fujisawa T."/>
            <person name="Togashi T."/>
            <person name="Yamamoto N."/>
            <person name="Seo M."/>
            <person name="Sato S."/>
            <person name="Yamada T."/>
            <person name="Mori H."/>
            <person name="Tajima N."/>
            <person name="Moriyama T."/>
            <person name="Ikeuchi M."/>
            <person name="Watanabe M."/>
            <person name="Wada H."/>
            <person name="Kobayashi K."/>
            <person name="Saito M."/>
            <person name="Masuda T."/>
            <person name="Sasaki-Sekimoto Y."/>
            <person name="Mashiguchi K."/>
            <person name="Awai K."/>
            <person name="Shimojima M."/>
            <person name="Masuda S."/>
            <person name="Iwai M."/>
            <person name="Nobusawa T."/>
            <person name="Narise T."/>
            <person name="Kondo S."/>
            <person name="Saito H."/>
            <person name="Sato R."/>
            <person name="Murakawa M."/>
            <person name="Ihara Y."/>
            <person name="Oshima-Yamada Y."/>
            <person name="Ohtaka K."/>
            <person name="Satoh M."/>
            <person name="Sonobe K."/>
            <person name="Ishii M."/>
            <person name="Ohtani R."/>
            <person name="Kanamori-Sato M."/>
            <person name="Honoki R."/>
            <person name="Miyazaki D."/>
            <person name="Mochizuki H."/>
            <person name="Umetsu J."/>
            <person name="Higashi K."/>
            <person name="Shibata D."/>
            <person name="Kamiya Y."/>
            <person name="Sato N."/>
            <person name="Nakamura Y."/>
            <person name="Tabata S."/>
            <person name="Ida S."/>
            <person name="Kurokawa K."/>
            <person name="Ohta H."/>
        </authorList>
    </citation>
    <scope>NUCLEOTIDE SEQUENCE [LARGE SCALE GENOMIC DNA]</scope>
    <source>
        <strain evidence="3 4">NIES-2285</strain>
    </source>
</reference>
<evidence type="ECO:0000313" key="3">
    <source>
        <dbReference type="EMBL" id="GAQ90044.1"/>
    </source>
</evidence>
<dbReference type="EMBL" id="DF237542">
    <property type="protein sequence ID" value="GAQ90044.1"/>
    <property type="molecule type" value="Genomic_DNA"/>
</dbReference>
<dbReference type="Gene3D" id="2.170.270.10">
    <property type="entry name" value="SET domain"/>
    <property type="match status" value="1"/>
</dbReference>
<dbReference type="PROSITE" id="PS50280">
    <property type="entry name" value="SET"/>
    <property type="match status" value="1"/>
</dbReference>
<name>A0A0U9HKN2_KLENI</name>
<dbReference type="OrthoDB" id="308383at2759"/>
<sequence length="227" mass="26366">MVNAASVPERDPKYYAMHQHIELRDSGLYGLGLFATAAIKEGEVIWNDDTYNADKYLHTVTEIKSWPLDRQREFMHYCYQVEEVTFSGMTSLEMVQSEVSNYMNHSCDPTYWFLTEDPARMLARRNIKAGEQITYDYATSETTDFRLEFVPLWLRKLPWQAVGQRLSAAGRPETLSGPLHAARPTPYKTRRGRGERRQSLIYTCSAFERRIMEVSDTSGNVNTWRKN</sequence>
<feature type="region of interest" description="Disordered" evidence="1">
    <location>
        <begin position="172"/>
        <end position="196"/>
    </location>
</feature>
<organism evidence="3 4">
    <name type="scientific">Klebsormidium nitens</name>
    <name type="common">Green alga</name>
    <name type="synonym">Ulothrix nitens</name>
    <dbReference type="NCBI Taxonomy" id="105231"/>
    <lineage>
        <taxon>Eukaryota</taxon>
        <taxon>Viridiplantae</taxon>
        <taxon>Streptophyta</taxon>
        <taxon>Klebsormidiophyceae</taxon>
        <taxon>Klebsormidiales</taxon>
        <taxon>Klebsormidiaceae</taxon>
        <taxon>Klebsormidium</taxon>
    </lineage>
</organism>
<evidence type="ECO:0000313" key="4">
    <source>
        <dbReference type="Proteomes" id="UP000054558"/>
    </source>
</evidence>
<dbReference type="InterPro" id="IPR046341">
    <property type="entry name" value="SET_dom_sf"/>
</dbReference>
<evidence type="ECO:0000256" key="1">
    <source>
        <dbReference type="SAM" id="MobiDB-lite"/>
    </source>
</evidence>
<protein>
    <recommendedName>
        <fullName evidence="2">SET domain-containing protein</fullName>
    </recommendedName>
</protein>
<keyword evidence="4" id="KW-1185">Reference proteome</keyword>
<evidence type="ECO:0000259" key="2">
    <source>
        <dbReference type="PROSITE" id="PS50280"/>
    </source>
</evidence>
<feature type="domain" description="SET" evidence="2">
    <location>
        <begin position="19"/>
        <end position="138"/>
    </location>
</feature>
<dbReference type="Pfam" id="PF00856">
    <property type="entry name" value="SET"/>
    <property type="match status" value="1"/>
</dbReference>